<evidence type="ECO:0000256" key="1">
    <source>
        <dbReference type="SAM" id="MobiDB-lite"/>
    </source>
</evidence>
<dbReference type="EMBL" id="CM017321">
    <property type="protein sequence ID" value="KAE7996175.1"/>
    <property type="molecule type" value="Genomic_DNA"/>
</dbReference>
<accession>A0A5N6QAH3</accession>
<evidence type="ECO:0000313" key="2">
    <source>
        <dbReference type="EMBL" id="KAE7996175.1"/>
    </source>
</evidence>
<sequence length="82" mass="9071">MNGLVGASNRRFDSDVWVLDLAGLGPAKLQKPILAGTSKMPKKYKMPSPEPANSSSRSLVRPHRRTEDQTPRPAQTLPHREP</sequence>
<dbReference type="AlphaFoldDB" id="A0A5N6QAH3"/>
<dbReference type="Proteomes" id="UP000327013">
    <property type="component" value="Chromosome 1"/>
</dbReference>
<keyword evidence="3" id="KW-1185">Reference proteome</keyword>
<organism evidence="2 3">
    <name type="scientific">Carpinus fangiana</name>
    <dbReference type="NCBI Taxonomy" id="176857"/>
    <lineage>
        <taxon>Eukaryota</taxon>
        <taxon>Viridiplantae</taxon>
        <taxon>Streptophyta</taxon>
        <taxon>Embryophyta</taxon>
        <taxon>Tracheophyta</taxon>
        <taxon>Spermatophyta</taxon>
        <taxon>Magnoliopsida</taxon>
        <taxon>eudicotyledons</taxon>
        <taxon>Gunneridae</taxon>
        <taxon>Pentapetalae</taxon>
        <taxon>rosids</taxon>
        <taxon>fabids</taxon>
        <taxon>Fagales</taxon>
        <taxon>Betulaceae</taxon>
        <taxon>Carpinus</taxon>
    </lineage>
</organism>
<protein>
    <submittedName>
        <fullName evidence="2">Uncharacterized protein</fullName>
    </submittedName>
</protein>
<proteinExistence type="predicted"/>
<feature type="region of interest" description="Disordered" evidence="1">
    <location>
        <begin position="28"/>
        <end position="82"/>
    </location>
</feature>
<gene>
    <name evidence="2" type="ORF">FH972_000917</name>
</gene>
<name>A0A5N6QAH3_9ROSI</name>
<evidence type="ECO:0000313" key="3">
    <source>
        <dbReference type="Proteomes" id="UP000327013"/>
    </source>
</evidence>
<reference evidence="2 3" key="1">
    <citation type="submission" date="2019-06" db="EMBL/GenBank/DDBJ databases">
        <title>A chromosomal-level reference genome of Carpinus fangiana (Coryloideae, Betulaceae).</title>
        <authorList>
            <person name="Yang X."/>
            <person name="Wang Z."/>
            <person name="Zhang L."/>
            <person name="Hao G."/>
            <person name="Liu J."/>
            <person name="Yang Y."/>
        </authorList>
    </citation>
    <scope>NUCLEOTIDE SEQUENCE [LARGE SCALE GENOMIC DNA]</scope>
    <source>
        <strain evidence="2">Cfa_2016G</strain>
        <tissue evidence="2">Leaf</tissue>
    </source>
</reference>